<feature type="signal peptide" evidence="1">
    <location>
        <begin position="1"/>
        <end position="19"/>
    </location>
</feature>
<accession>A0A538TG17</accession>
<dbReference type="Gene3D" id="2.60.40.10">
    <property type="entry name" value="Immunoglobulins"/>
    <property type="match status" value="1"/>
</dbReference>
<protein>
    <submittedName>
        <fullName evidence="3">Carboxypeptidase regulatory-like domain-containing protein</fullName>
    </submittedName>
</protein>
<sequence length="219" mass="23302">MKLARWSVATLLVLLPACAVDVQDQAGPRVPIPNVLGDVARAGSPAPGLGVKLRSQAGVEVASATTSRTGSFDFADVLPGTWEIKVSDFDAVTLAFRLGSDSTPLTLPTLDLHAYGAQAIEPVPDDTVPDPSKHLPLIFRWTLPDRPGTEARIQIFDSSGEPVWISARLAADQVAWDGVSNQGSQQGRAVGPGAFAWRVKFSLPDSTEGRLAERRLVLT</sequence>
<dbReference type="AlphaFoldDB" id="A0A538TG17"/>
<dbReference type="GO" id="GO:0004180">
    <property type="term" value="F:carboxypeptidase activity"/>
    <property type="evidence" value="ECO:0007669"/>
    <property type="project" value="UniProtKB-KW"/>
</dbReference>
<organism evidence="3 4">
    <name type="scientific">Eiseniibacteriota bacterium</name>
    <dbReference type="NCBI Taxonomy" id="2212470"/>
    <lineage>
        <taxon>Bacteria</taxon>
        <taxon>Candidatus Eiseniibacteriota</taxon>
    </lineage>
</organism>
<dbReference type="EMBL" id="VBOY01000128">
    <property type="protein sequence ID" value="TMQ62585.1"/>
    <property type="molecule type" value="Genomic_DNA"/>
</dbReference>
<reference evidence="3 4" key="1">
    <citation type="journal article" date="2019" name="Nat. Microbiol.">
        <title>Mediterranean grassland soil C-N compound turnover is dependent on rainfall and depth, and is mediated by genomically divergent microorganisms.</title>
        <authorList>
            <person name="Diamond S."/>
            <person name="Andeer P.F."/>
            <person name="Li Z."/>
            <person name="Crits-Christoph A."/>
            <person name="Burstein D."/>
            <person name="Anantharaman K."/>
            <person name="Lane K.R."/>
            <person name="Thomas B.C."/>
            <person name="Pan C."/>
            <person name="Northen T.R."/>
            <person name="Banfield J.F."/>
        </authorList>
    </citation>
    <scope>NUCLEOTIDE SEQUENCE [LARGE SCALE GENOMIC DNA]</scope>
    <source>
        <strain evidence="3">WS_8</strain>
    </source>
</reference>
<proteinExistence type="predicted"/>
<keyword evidence="3" id="KW-0378">Hydrolase</keyword>
<dbReference type="InterPro" id="IPR013783">
    <property type="entry name" value="Ig-like_fold"/>
</dbReference>
<evidence type="ECO:0000313" key="3">
    <source>
        <dbReference type="EMBL" id="TMQ62585.1"/>
    </source>
</evidence>
<evidence type="ECO:0000259" key="2">
    <source>
        <dbReference type="Pfam" id="PF22904"/>
    </source>
</evidence>
<keyword evidence="3" id="KW-0645">Protease</keyword>
<feature type="domain" description="NOMO second beta-sandwich" evidence="2">
    <location>
        <begin position="35"/>
        <end position="88"/>
    </location>
</feature>
<gene>
    <name evidence="3" type="ORF">E6K78_11440</name>
</gene>
<keyword evidence="1" id="KW-0732">Signal</keyword>
<dbReference type="InterPro" id="IPR055074">
    <property type="entry name" value="NOMO1-3_2nd"/>
</dbReference>
<keyword evidence="3" id="KW-0121">Carboxypeptidase</keyword>
<dbReference type="Proteomes" id="UP000316609">
    <property type="component" value="Unassembled WGS sequence"/>
</dbReference>
<evidence type="ECO:0000256" key="1">
    <source>
        <dbReference type="SAM" id="SignalP"/>
    </source>
</evidence>
<name>A0A538TG17_UNCEI</name>
<evidence type="ECO:0000313" key="4">
    <source>
        <dbReference type="Proteomes" id="UP000316609"/>
    </source>
</evidence>
<dbReference type="SUPFAM" id="SSF49478">
    <property type="entry name" value="Cna protein B-type domain"/>
    <property type="match status" value="1"/>
</dbReference>
<comment type="caution">
    <text evidence="3">The sequence shown here is derived from an EMBL/GenBank/DDBJ whole genome shotgun (WGS) entry which is preliminary data.</text>
</comment>
<feature type="chain" id="PRO_5021715196" evidence="1">
    <location>
        <begin position="20"/>
        <end position="219"/>
    </location>
</feature>
<dbReference type="Pfam" id="PF22904">
    <property type="entry name" value="NOMO1-like_2nd"/>
    <property type="match status" value="1"/>
</dbReference>